<feature type="transmembrane region" description="Helical" evidence="8">
    <location>
        <begin position="4968"/>
        <end position="4991"/>
    </location>
</feature>
<evidence type="ECO:0000256" key="1">
    <source>
        <dbReference type="ARBA" id="ARBA00004141"/>
    </source>
</evidence>
<dbReference type="Pfam" id="PF12698">
    <property type="entry name" value="ABC2_membrane_3"/>
    <property type="match status" value="2"/>
</dbReference>
<feature type="compositionally biased region" description="Low complexity" evidence="7">
    <location>
        <begin position="4590"/>
        <end position="4605"/>
    </location>
</feature>
<keyword evidence="6 8" id="KW-0472">Membrane</keyword>
<feature type="transmembrane region" description="Helical" evidence="8">
    <location>
        <begin position="21"/>
        <end position="42"/>
    </location>
</feature>
<dbReference type="SMART" id="SM00382">
    <property type="entry name" value="AAA"/>
    <property type="match status" value="2"/>
</dbReference>
<reference evidence="10 11" key="1">
    <citation type="submission" date="2024-01" db="EMBL/GenBank/DDBJ databases">
        <title>The genome of the rayed Mediterranean limpet Patella caerulea (Linnaeus, 1758).</title>
        <authorList>
            <person name="Anh-Thu Weber A."/>
            <person name="Halstead-Nussloch G."/>
        </authorList>
    </citation>
    <scope>NUCLEOTIDE SEQUENCE [LARGE SCALE GENOMIC DNA]</scope>
    <source>
        <strain evidence="10">AATW-2023a</strain>
        <tissue evidence="10">Whole specimen</tissue>
    </source>
</reference>
<dbReference type="InterPro" id="IPR026082">
    <property type="entry name" value="ABCA"/>
</dbReference>
<feature type="transmembrane region" description="Helical" evidence="8">
    <location>
        <begin position="4929"/>
        <end position="4956"/>
    </location>
</feature>
<gene>
    <name evidence="10" type="ORF">SNE40_020430</name>
</gene>
<organism evidence="10 11">
    <name type="scientific">Patella caerulea</name>
    <name type="common">Rayed Mediterranean limpet</name>
    <dbReference type="NCBI Taxonomy" id="87958"/>
    <lineage>
        <taxon>Eukaryota</taxon>
        <taxon>Metazoa</taxon>
        <taxon>Spiralia</taxon>
        <taxon>Lophotrochozoa</taxon>
        <taxon>Mollusca</taxon>
        <taxon>Gastropoda</taxon>
        <taxon>Patellogastropoda</taxon>
        <taxon>Patelloidea</taxon>
        <taxon>Patellidae</taxon>
        <taxon>Patella</taxon>
    </lineage>
</organism>
<dbReference type="GO" id="GO:0016887">
    <property type="term" value="F:ATP hydrolysis activity"/>
    <property type="evidence" value="ECO:0007669"/>
    <property type="project" value="InterPro"/>
</dbReference>
<feature type="transmembrane region" description="Helical" evidence="8">
    <location>
        <begin position="4063"/>
        <end position="4083"/>
    </location>
</feature>
<dbReference type="InterPro" id="IPR013525">
    <property type="entry name" value="ABC2_TM"/>
</dbReference>
<dbReference type="InterPro" id="IPR056264">
    <property type="entry name" value="R2_ABCA1-4-like"/>
</dbReference>
<dbReference type="Proteomes" id="UP001347796">
    <property type="component" value="Unassembled WGS sequence"/>
</dbReference>
<dbReference type="InterPro" id="IPR017871">
    <property type="entry name" value="ABC_transporter-like_CS"/>
</dbReference>
<evidence type="ECO:0000256" key="7">
    <source>
        <dbReference type="SAM" id="MobiDB-lite"/>
    </source>
</evidence>
<keyword evidence="2 8" id="KW-0812">Transmembrane</keyword>
<dbReference type="InterPro" id="IPR003593">
    <property type="entry name" value="AAA+_ATPase"/>
</dbReference>
<feature type="transmembrane region" description="Helical" evidence="8">
    <location>
        <begin position="4651"/>
        <end position="4674"/>
    </location>
</feature>
<evidence type="ECO:0000256" key="5">
    <source>
        <dbReference type="ARBA" id="ARBA00022989"/>
    </source>
</evidence>
<dbReference type="InterPro" id="IPR027417">
    <property type="entry name" value="P-loop_NTPase"/>
</dbReference>
<dbReference type="GO" id="GO:0005319">
    <property type="term" value="F:lipid transporter activity"/>
    <property type="evidence" value="ECO:0007669"/>
    <property type="project" value="TreeGrafter"/>
</dbReference>
<comment type="caution">
    <text evidence="10">The sequence shown here is derived from an EMBL/GenBank/DDBJ whole genome shotgun (WGS) entry which is preliminary data.</text>
</comment>
<protein>
    <recommendedName>
        <fullName evidence="9">ABC transporter domain-containing protein</fullName>
    </recommendedName>
</protein>
<feature type="transmembrane region" description="Helical" evidence="8">
    <location>
        <begin position="4029"/>
        <end position="4051"/>
    </location>
</feature>
<evidence type="ECO:0000256" key="4">
    <source>
        <dbReference type="ARBA" id="ARBA00022840"/>
    </source>
</evidence>
<dbReference type="PANTHER" id="PTHR19229">
    <property type="entry name" value="ATP-BINDING CASSETTE TRANSPORTER SUBFAMILY A ABCA"/>
    <property type="match status" value="1"/>
</dbReference>
<feature type="transmembrane region" description="Helical" evidence="8">
    <location>
        <begin position="4090"/>
        <end position="4111"/>
    </location>
</feature>
<dbReference type="Pfam" id="PF00005">
    <property type="entry name" value="ABC_tran"/>
    <property type="match status" value="2"/>
</dbReference>
<dbReference type="CDD" id="cd03263">
    <property type="entry name" value="ABC_subfamily_A"/>
    <property type="match status" value="2"/>
</dbReference>
<dbReference type="GO" id="GO:0016020">
    <property type="term" value="C:membrane"/>
    <property type="evidence" value="ECO:0007669"/>
    <property type="project" value="UniProtKB-SubCell"/>
</dbReference>
<accession>A0AAN8GAW9</accession>
<feature type="transmembrane region" description="Helical" evidence="8">
    <location>
        <begin position="5087"/>
        <end position="5108"/>
    </location>
</feature>
<feature type="region of interest" description="Disordered" evidence="7">
    <location>
        <begin position="5464"/>
        <end position="5486"/>
    </location>
</feature>
<feature type="transmembrane region" description="Helical" evidence="8">
    <location>
        <begin position="3978"/>
        <end position="4002"/>
    </location>
</feature>
<evidence type="ECO:0000256" key="3">
    <source>
        <dbReference type="ARBA" id="ARBA00022741"/>
    </source>
</evidence>
<comment type="subcellular location">
    <subcellularLocation>
        <location evidence="1">Membrane</location>
        <topology evidence="1">Multi-pass membrane protein</topology>
    </subcellularLocation>
</comment>
<evidence type="ECO:0000259" key="9">
    <source>
        <dbReference type="PROSITE" id="PS50893"/>
    </source>
</evidence>
<dbReference type="InterPro" id="IPR003439">
    <property type="entry name" value="ABC_transporter-like_ATP-bd"/>
</dbReference>
<evidence type="ECO:0000256" key="6">
    <source>
        <dbReference type="ARBA" id="ARBA00023136"/>
    </source>
</evidence>
<evidence type="ECO:0000313" key="10">
    <source>
        <dbReference type="EMBL" id="KAK6169360.1"/>
    </source>
</evidence>
<dbReference type="Gene3D" id="3.40.50.300">
    <property type="entry name" value="P-loop containing nucleotide triphosphate hydrolases"/>
    <property type="match status" value="2"/>
</dbReference>
<dbReference type="FunFam" id="3.40.50.300:FF:002275">
    <property type="entry name" value="ATP-binding cassette, subfamily A (ABC1), member 16"/>
    <property type="match status" value="1"/>
</dbReference>
<feature type="transmembrane region" description="Helical" evidence="8">
    <location>
        <begin position="4888"/>
        <end position="4909"/>
    </location>
</feature>
<dbReference type="SUPFAM" id="SSF52540">
    <property type="entry name" value="P-loop containing nucleoside triphosphate hydrolases"/>
    <property type="match status" value="2"/>
</dbReference>
<dbReference type="PROSITE" id="PS00211">
    <property type="entry name" value="ABC_TRANSPORTER_1"/>
    <property type="match status" value="2"/>
</dbReference>
<keyword evidence="4" id="KW-0067">ATP-binding</keyword>
<feature type="transmembrane region" description="Helical" evidence="8">
    <location>
        <begin position="4168"/>
        <end position="4189"/>
    </location>
</feature>
<dbReference type="Pfam" id="PF23321">
    <property type="entry name" value="R1_ABCA1"/>
    <property type="match status" value="2"/>
</dbReference>
<evidence type="ECO:0000256" key="2">
    <source>
        <dbReference type="ARBA" id="ARBA00022692"/>
    </source>
</evidence>
<dbReference type="FunFam" id="3.40.50.300:FF:002470">
    <property type="entry name" value="ABC transporter, putative"/>
    <property type="match status" value="1"/>
</dbReference>
<feature type="domain" description="ABC transporter" evidence="9">
    <location>
        <begin position="4250"/>
        <end position="4473"/>
    </location>
</feature>
<feature type="region of interest" description="Disordered" evidence="7">
    <location>
        <begin position="4584"/>
        <end position="4606"/>
    </location>
</feature>
<feature type="domain" description="ABC transporter" evidence="9">
    <location>
        <begin position="5151"/>
        <end position="5384"/>
    </location>
</feature>
<evidence type="ECO:0000313" key="11">
    <source>
        <dbReference type="Proteomes" id="UP001347796"/>
    </source>
</evidence>
<name>A0AAN8GAW9_PATCE</name>
<dbReference type="GO" id="GO:0005524">
    <property type="term" value="F:ATP binding"/>
    <property type="evidence" value="ECO:0007669"/>
    <property type="project" value="UniProtKB-KW"/>
</dbReference>
<feature type="compositionally biased region" description="Low complexity" evidence="7">
    <location>
        <begin position="5474"/>
        <end position="5484"/>
    </location>
</feature>
<feature type="transmembrane region" description="Helical" evidence="8">
    <location>
        <begin position="5003"/>
        <end position="5028"/>
    </location>
</feature>
<dbReference type="EMBL" id="JAZGQO010000015">
    <property type="protein sequence ID" value="KAK6169360.1"/>
    <property type="molecule type" value="Genomic_DNA"/>
</dbReference>
<keyword evidence="5 8" id="KW-1133">Transmembrane helix</keyword>
<keyword evidence="11" id="KW-1185">Reference proteome</keyword>
<dbReference type="GO" id="GO:0140359">
    <property type="term" value="F:ABC-type transporter activity"/>
    <property type="evidence" value="ECO:0007669"/>
    <property type="project" value="InterPro"/>
</dbReference>
<proteinExistence type="predicted"/>
<evidence type="ECO:0000256" key="8">
    <source>
        <dbReference type="SAM" id="Phobius"/>
    </source>
</evidence>
<dbReference type="PROSITE" id="PS50893">
    <property type="entry name" value="ABC_TRANSPORTER_2"/>
    <property type="match status" value="2"/>
</dbReference>
<dbReference type="PANTHER" id="PTHR19229:SF250">
    <property type="entry name" value="ABC TRANSPORTER DOMAIN-CONTAINING PROTEIN-RELATED"/>
    <property type="match status" value="1"/>
</dbReference>
<sequence length="5531" mass="623910">MGVFQQLKLLFKKNYILRKRQPGILALEVLWPVFMVIIVAVIRQAVPPEERHTCHYQERAMPSAGMVPFLQTFVCNLENKCNDEDQLRSAQEVSYKVSSLVGKLAPYIGSDDTVSALDAMDNGVKLLDTLNKVLVNNSIIDELEKSLKVRNLFKDEERVKQILITEYGVASETVVDAILNSTLNITGVFNLLGYSDLKTTVCTPSELKMFLVFPDDVNITDVSRDLCAIDVDKIPQLTQYLQEQLDIAEIVRLMGLFEKFKEIFDSDYKYPVSQGFNDVADMMDLVFKSPSLLKAIESMSTLKNIPDIIRKMPKWIKMFESTKDSLKPISELVTMLDPILEQIDPNNMIWRSIKSGVKMVNGLVAVVDRKYNGSSNDLMQTINEFLTDVETTLDNISPDATMILQSLSSIKLGNIFEQSVAGTLSDKKVADSLNELQETLEKTSIWNITGPAISLFDKVINMFNLTIHQTQGLEEAVQELVGTDGSLQTSINQLLSKGPNVTKAVLDAFTDSKLLAKMFEQSFSYSSMCDGVIQKVRTEMGDNAATELNGVLCNADTSEAVQNFLSSLNLDKITLVMNETVQLVEYLVNDNMGQYHQVSLSTLYMSIKEFVETSMKFIHSTKWTWGDMFSGFKTTGIDLHRREWYPVIDMMNENYVGTSIVAMARAFGEAMYKSPLVEPVSQYVHMAEMLVEYGYNHMKISADTYATDSTMGQLVQFVTEYSPEIAGAAMNMLEKPEVMYELIESDNPYETVCSDNWMDKMNVPYYVPMAKIEDLICKTDWNIMIQNLVYINMGGTDQLTKDISVALDMMSKGERGNYNMTMDWIHLMDYTERSVDMFTDEKKRNAFLMGTGNWLQVFNMTQVEQAFQLMMNKLEGLTMNDVARGADIGVFAMKQIDNYYENATWWNNMKRYVLSTKAYLNLLNSYYDGPESFNTLQGMLKHYPESVRDIVTKSVELAPYLVRALKDTIIFPERLLRMLNSGDYKVPDCRVNFLSDYMVDTDNKLRQYEQFICAVNFTAIEEDYNVDPDTQEFMNALQDIYHGNISVSSSVYVNWTELALATDKYIEFTWKVVEDVYYNSNFNWLPLNISALDMSWSEFVQAMDLFQRMPADRLSNIMNEVQQLASSLGFMAFNNTEFGSIIGGQMYMSKVVLTFGVQQLQYFNSTSDVYLLQYMGSDELTKLFSRVEKSPEILKIGLDTFSDLFANPHKLAYVTDPDRMQELCTNVDVITTVFNFDPSVMSPASLQKFLCEYNWNFTLILDEFTENWPGFKTLREEIEAFIQNPAAIPAGLKASEILRLNNEFSLLLTSLITNPPNFHIFNSNDWMNMTIYEQEYNQFVEDLNATMLKFTDPNFMVDWELTINSIMYNNVFKNEWFNTVLYYIDAILDINANLSTVSVQEEFRNYPTMSKVISLVDQIPEALEVYIYTSLTNPEKLIEMYVGDWNNFCDNPSRYFETPEELNFNATVFLNEACMVNLTQLETEASNIEWFNVSPNMTYKHVNVTKMAQKLIKLYLKARNSPNFGLNLRLFDQNVYKTMVKRVERYLNQSANFFMTPESIFKVVGHIYTTSTSGVRQVLAWLPTTLAVVDNIMDKIIALENKTSFNLADIFKDSPQLQFLVNFIQKPGVIEVLLDSVNSQKFIPLMSIQNATEALMLVCDPRTDMKTYLVSPPGVDVNMLRNEFCQINVNDLVTESNAEFDIEHITMVAEDKTNIDWMKMGEKYMKISQLLNRWIETPPTVLVPTEWQNGTFWLNMLERYNQMQTSPEAINEEIKSFLAKLSPLMNNEGFRQFGLVLENLMRLMNENFVGLQNQTLTVSNMLYRIPVLRDVMAATGITGDVLGAILTAPVKDPENFLRTIMQATYNETLCGKKSMWHTILELPESFDTSPLYNAVCNHSNTEILSNLIANLDVENLIHSFSNTTATPDWESIFKQSEELGKNIQNFIRFMPKFDASETGDLLTRSYNETNLWNMLSVYSTFGQYFPIAESNIIMRSGTVVMDFLNDIMNKLDVRGSTLDLASLFKGSQTFMRIVDTMLDLTPDPVTALLGVRLRLSKNIEFGKLATEPMKLNEVFCNKAKFLEYFEVPASFNVTVVIQGMCNINFTAIAEELQHEFPINDLIQKFSTLGNTSAPFNLQQYIDSSQRFTQRIMEFINITDVTFDNRDLEKIFTINTTALMKLWEQAQTDTEIIPSQLINDLFKENMNVSGWREAMTVLHLVDSYLKDMNQNLRNIKNQPLSLELLFNGTDLGPTLMTVLLEPEWLEELVQIHFRPDALLELIHNGSHAELCGRKFWDAFILPDDNKGILQRLQNKICQANITIMTWANVALQIQGLQFYNEAILIQRQLESGQGAMVNITELDVDMREMIKLVGEVIQAYTSGNQTVGQFVNAKGFQTVFNKFHGELGQKLMNMTSTWSLELSSLLYKQMEELDPATRRSIKTMNIFLKMINARLIDIRDGGISFSTLLGHSQQLITTVDAFISLSKYKTETWTSGVIDFNHLAEMFINSTLLKTKCDDGSVSDYISNGTTSSSLITDLQRLVCTFPSLPAALKQVIDYEAIGTELMNTWNMSIEVESVYDNYTRNSLLLSQLITQLSQKTLTIDPKLQQTFSAENILKTLENVFMNPTFIFNIMKSYGPEIQGVLGEIKDFSPSIATLNNFFVLPMTHMLEKLEEHGITIDGLLSDPSKLLSAIEILSTYDMQLILNTDTTLQLMINPLTNSAVVVRTLLCNKTSLRSVIGDLNIPNFDAVQQLLCNKPASFWIEDLRKMGVDTQLIYNMGMKLISVQYDYACYETVESVNGYNYTSFSCSSGSRLDSHFTWPRFVAGVEKLTNLMMVKGSDISNLWSSPNASSALIWKILRNVLLETPIKGALNTFRFNDILGGKSIAELIYSFQGFLNKYMELFIDSPNPILLKDVLPNNMQVEKLLEQILSPETAAEFLTMAVDPQKFLSLAYVSNWENIVCNLTEFNETFMDLSSSGIAVEAIQIALCDVATNKSNALQQFVHLFDAGDILEKINAFMKDDKHTMNNDTTIWERLRVESERLLNNFEKLGDVSVDPNSVSSWFSPILTMLSTRANNPSIDGVSKMCNSMISYVSGSKDYQAIQPSLLMVVDYMKSIVTPMTIFADLEDITCDLSNNFDLSQTFNRLNQLKFFDLFKMMYSGNRTFQCDDAISAVMNVYDTLNKTISHGININRIGHCLSNGAVDHFGTLLKSVDSVFELSTEMLTLIQQTEMKTLLADIYPDLQPILDYVLKTLSQQKSLVYKFEDLFINSTTLTDFFINSLKFAPEVVETLLKSTINLDPKRFSNESIDDIQSQICNSVELSKLIQLPAFAQIDFAKLSNGLCKNGSIDAAVGIKSVADFSNLAQQLVKLSSSDIDEAWLKNISDHTVTLIGDLEEISSVASLLGGGLDLQALQRDIPKLDKFLIGSGPARLVLSLSAILDDLKYVFPNNDSRNILGEISMFIRGFMGLDVIQSRVLSAVHVGDLLKDPKEVRNYMVKELGFTEEMAETILSGSYSLRVFLNVTVEMMDGEYSCDKIFKEFIILNSQQVRNIDITSAFCSLNKTTATSLAERLLPELDIGEWVKMYVTTSANEILKSANISMEEAAGMTTKLSKAQTSLLKAADILKDSNDTLEKDMMDQLFNLPSAQTANQMPSLQPLFCGVKADDGEVKDSLDVSSVVGGKAPEIRKDELDSLPSEFCRDIYREIMQKSIGSIIWSYLKPILRGKILFTPDTPLTRDIIKGADGMFNQLKDVRRVAQAWVHGTPSLKTLTIQAKDMSKLKDSLDNNFIKSMLKNTAGINPDSLLDGLGALDSDQITVEQLNGLQRAAQLVLNYTECIELERFIGVDSEQELLKMSKKLSEKHQFLAGVVFTNIKPSNRKKRAAVDEIPKHIIYKIRMDVDNVQDTLINKARLWKPGPEDSFANRLRYLRGFIQLQDMIERSIVSIQTGDNTTDPGVQLKQIPYPCHKDDEYIHYLGSYLLPVLMTFAWVASLGIATRNLVNDREDGQDEVLRIMGMKCGLNWVAWFLSTMIIMMIVSIILAIILKFSTIFSYSNLFIIFLYLLAFCLSSTMLCYMVSAFFTRTTLAILTVLIIYFLSYLPYIVLVSMGLQMEFWQKTVACLSSTTAFSFGAQYLAFLEELGDGIQWNNINDSLVQGDKMTFNWTCIMMLIDSLIYLVIGWYVRNVKPGKYGVAKPFYFFLQPSYWFFCISKSASSNKYLSDRSSKNQNSSFIEEASGDEYVGISTHNLRKVYNKTTAVNNLNLEFYEDHVTALLGHNGAAKTTTMNMITGVTRPTSGHVEIYNKSPADSTGTIGICPQHNALFDYMTAEEHMEFYAGVKSGNVSKEEIKRLLQDVDLWHVRDIPGKKLSGGMQRRLCVALAFVGESRAIVLDEPTSGVDPYARKSIWNLILKQKIGRTILVSTHHLDEADLLGDKIAIMHTGNLLCAGSPVFLKSCIGSGLSLTMEKKVASPSTSASEPQVMCKTSDVTEFIQQYHPQARLIEEVGTEMHYKLPKISTGNTSWAQFFDELDKRQEQLNVSSYGVSDTTLEEVFLKVTTLVDNGQEINSRTLQDDLVGKRLRSGTESTDGDTTSQGSSELFHPMTLEDSTLLSMGKNQLKSGFSLSVQQYGALLLKRFHHCRRDWRMIVSALILPVLFFLAGVGFSAMKPDNQNMPSKIMTPALYGPDTYMFFKDGIQNAFSEKLTRTLIDSPGVGTTCMNGFRPEGFTCLSPDELSNVFVSSNKTLPSCKCENYKQICDGKTDVLPPGELTMQSDDELQKLDGYNVNNYLLNTFHKFVEKRYGGWTFDKSNDGDETVTVWFNNKGYHAMPSFRNAYSNMLLRSKISGNKADYGITLYNHPLPLTAAPLTAESMAANAADSGIAIVVLMAFSFIPSALILLSIAERLNNEKQIQSISGVGPCVYWLAAFTWDMFIYLISVGLAVAIVALIHHTTGNPEALYIRSNLGAFAVLLSLFGWAIIPIMYSTLRLFKSGSAAYLVLFCVNMFIGAITVVTVLCLFLFHDQYAVERALEVVKHVFLIFPQYCLCQGLIDLTTNTVKYSIFLRFGDDVYKDPFSFEMLAYNMIALTLQGLVFFILTLIIEIKRNTSDRVPHGMLSDYTKEEDVDMEARRIEQNQDDDVLVVNKLSKVFRSGFRKILAVDNVSFGVHRGECFGLLGINGAGKTTTFRMLTGDLNPSKGFALLNGERLCGSNSKDSVKRDIGYCPQYAGLDDYLTAEELLLCYARLKGLSGQLARNAVKDLISRLGLREYCKKPIKTYSGGNKRKVSLAVAMIGDPDILILDEPTTGMDPATRRLAWKTISKATRSGQSVVLTSHSMDECDHLCARLAIMVNGQLKCLGSPQHLKNKFGDGYIVTIRFTSLSSNKAALEGEFISRFPNTVIKEETPEVVEINIPRGSGSVAEIFDLLEAAQINNQIFDYSISQTTLDEVFVNFAKDQTDSNNDEDSSSSGSSAEGSSKPGKFMNTANYAYTNPGYGGISSLNGTKEQMYMDRFIESGDAYSTKM</sequence>
<keyword evidence="3" id="KW-0547">Nucleotide-binding</keyword>